<evidence type="ECO:0000256" key="1">
    <source>
        <dbReference type="SAM" id="MobiDB-lite"/>
    </source>
</evidence>
<sequence length="109" mass="12602">MAACLQLSYIELIPNYFTKDKCRECNRYDNYTRSIISNMVYEHTENDEEDYDKNRSNGSSAGPKEREVSDGEEPGVEITSMGRKRKRVIQEGASEETAEFIFNSRMAKK</sequence>
<evidence type="ECO:0000313" key="3">
    <source>
        <dbReference type="Proteomes" id="UP000187283"/>
    </source>
</evidence>
<reference evidence="2 3" key="1">
    <citation type="submission" date="2017-01" db="EMBL/GenBank/DDBJ databases">
        <authorList>
            <person name="Mah S.A."/>
            <person name="Swanson W.J."/>
            <person name="Moy G.W."/>
            <person name="Vacquier V.D."/>
        </authorList>
    </citation>
    <scope>NUCLEOTIDE SEQUENCE [LARGE SCALE GENOMIC DNA]</scope>
    <source>
        <strain evidence="2 3">GSMNP</strain>
    </source>
</reference>
<organism evidence="2 3">
    <name type="scientific">Smittium culicis</name>
    <dbReference type="NCBI Taxonomy" id="133412"/>
    <lineage>
        <taxon>Eukaryota</taxon>
        <taxon>Fungi</taxon>
        <taxon>Fungi incertae sedis</taxon>
        <taxon>Zoopagomycota</taxon>
        <taxon>Kickxellomycotina</taxon>
        <taxon>Harpellomycetes</taxon>
        <taxon>Harpellales</taxon>
        <taxon>Legeriomycetaceae</taxon>
        <taxon>Smittium</taxon>
    </lineage>
</organism>
<keyword evidence="3" id="KW-1185">Reference proteome</keyword>
<dbReference type="Proteomes" id="UP000187283">
    <property type="component" value="Unassembled WGS sequence"/>
</dbReference>
<evidence type="ECO:0000313" key="2">
    <source>
        <dbReference type="EMBL" id="OMJ15649.1"/>
    </source>
</evidence>
<proteinExistence type="predicted"/>
<gene>
    <name evidence="2" type="ORF">AYI70_g7126</name>
</gene>
<accession>A0A1R1XM02</accession>
<name>A0A1R1XM02_9FUNG</name>
<dbReference type="AlphaFoldDB" id="A0A1R1XM02"/>
<dbReference type="EMBL" id="LSSN01002600">
    <property type="protein sequence ID" value="OMJ15649.1"/>
    <property type="molecule type" value="Genomic_DNA"/>
</dbReference>
<protein>
    <submittedName>
        <fullName evidence="2">Uncharacterized protein</fullName>
    </submittedName>
</protein>
<feature type="region of interest" description="Disordered" evidence="1">
    <location>
        <begin position="44"/>
        <end position="90"/>
    </location>
</feature>
<comment type="caution">
    <text evidence="2">The sequence shown here is derived from an EMBL/GenBank/DDBJ whole genome shotgun (WGS) entry which is preliminary data.</text>
</comment>